<feature type="region of interest" description="Disordered" evidence="1">
    <location>
        <begin position="1"/>
        <end position="25"/>
    </location>
</feature>
<dbReference type="Proteomes" id="UP000245207">
    <property type="component" value="Unassembled WGS sequence"/>
</dbReference>
<dbReference type="SUPFAM" id="SSF81383">
    <property type="entry name" value="F-box domain"/>
    <property type="match status" value="1"/>
</dbReference>
<evidence type="ECO:0000256" key="1">
    <source>
        <dbReference type="SAM" id="MobiDB-lite"/>
    </source>
</evidence>
<dbReference type="PANTHER" id="PTHR47149:SF1">
    <property type="entry name" value="F-BOX PROTEIN RMF"/>
    <property type="match status" value="1"/>
</dbReference>
<name>A0A2U1PSS6_ARTAN</name>
<dbReference type="Gene3D" id="1.20.1280.50">
    <property type="match status" value="1"/>
</dbReference>
<dbReference type="STRING" id="35608.A0A2U1PSS6"/>
<keyword evidence="3" id="KW-1185">Reference proteome</keyword>
<dbReference type="GO" id="GO:0061458">
    <property type="term" value="P:reproductive system development"/>
    <property type="evidence" value="ECO:0007669"/>
    <property type="project" value="TreeGrafter"/>
</dbReference>
<gene>
    <name evidence="2" type="ORF">CTI12_AA117500</name>
</gene>
<dbReference type="CDD" id="cd09917">
    <property type="entry name" value="F-box_SF"/>
    <property type="match status" value="1"/>
</dbReference>
<comment type="caution">
    <text evidence="2">The sequence shown here is derived from an EMBL/GenBank/DDBJ whole genome shotgun (WGS) entry which is preliminary data.</text>
</comment>
<dbReference type="OrthoDB" id="8062037at2759"/>
<reference evidence="2 3" key="1">
    <citation type="journal article" date="2018" name="Mol. Plant">
        <title>The genome of Artemisia annua provides insight into the evolution of Asteraceae family and artemisinin biosynthesis.</title>
        <authorList>
            <person name="Shen Q."/>
            <person name="Zhang L."/>
            <person name="Liao Z."/>
            <person name="Wang S."/>
            <person name="Yan T."/>
            <person name="Shi P."/>
            <person name="Liu M."/>
            <person name="Fu X."/>
            <person name="Pan Q."/>
            <person name="Wang Y."/>
            <person name="Lv Z."/>
            <person name="Lu X."/>
            <person name="Zhang F."/>
            <person name="Jiang W."/>
            <person name="Ma Y."/>
            <person name="Chen M."/>
            <person name="Hao X."/>
            <person name="Li L."/>
            <person name="Tang Y."/>
            <person name="Lv G."/>
            <person name="Zhou Y."/>
            <person name="Sun X."/>
            <person name="Brodelius P.E."/>
            <person name="Rose J.K.C."/>
            <person name="Tang K."/>
        </authorList>
    </citation>
    <scope>NUCLEOTIDE SEQUENCE [LARGE SCALE GENOMIC DNA]</scope>
    <source>
        <strain evidence="3">cv. Huhao1</strain>
        <tissue evidence="2">Leaf</tissue>
    </source>
</reference>
<dbReference type="AlphaFoldDB" id="A0A2U1PSS6"/>
<organism evidence="2 3">
    <name type="scientific">Artemisia annua</name>
    <name type="common">Sweet wormwood</name>
    <dbReference type="NCBI Taxonomy" id="35608"/>
    <lineage>
        <taxon>Eukaryota</taxon>
        <taxon>Viridiplantae</taxon>
        <taxon>Streptophyta</taxon>
        <taxon>Embryophyta</taxon>
        <taxon>Tracheophyta</taxon>
        <taxon>Spermatophyta</taxon>
        <taxon>Magnoliopsida</taxon>
        <taxon>eudicotyledons</taxon>
        <taxon>Gunneridae</taxon>
        <taxon>Pentapetalae</taxon>
        <taxon>asterids</taxon>
        <taxon>campanulids</taxon>
        <taxon>Asterales</taxon>
        <taxon>Asteraceae</taxon>
        <taxon>Asteroideae</taxon>
        <taxon>Anthemideae</taxon>
        <taxon>Artemisiinae</taxon>
        <taxon>Artemisia</taxon>
    </lineage>
</organism>
<sequence>MGKRLRVSKSIRSCSSPRFSSSSSLPPFAWHEEDIWTEIAKYLDGKSLVSLAATSKWFLQTIMHDSVWKFACLRDLQVPDCSVATFKWVKLYASVFSGSHSYAFRDQEKHIDWMRIGAFCFASSDAFLMENLICPAKLPKEETMQNMLNAHGFCYLRDIKTGVWIADLQLVRCPVCDLNTCDGTMQVLDARHIELFLCEGYQKGKWEYKLVGSHDVRKPVDNASGGIFDIKYLRSSATAGLFNLKSWVGKPKDWQPKASVAYHAVAIRTNLQENEGLNVKYHVMKSGDTATALKAKSKDLPTYCSYVKRIAVLVVEKSIKVGARRGMRVRGVVSACRERVKRRVRILIKEVKSHLYETLKLAIHDVYQWHQRKSRHLDLRNTAPNKLSIESYTKIVVGEPSAFRNMKLQHVPYACQQSVYNVDEIVRCMRECRHCVNADSIGEWLQMQGHARSAGIRLVKLMYHICKY</sequence>
<evidence type="ECO:0000313" key="3">
    <source>
        <dbReference type="Proteomes" id="UP000245207"/>
    </source>
</evidence>
<dbReference type="PANTHER" id="PTHR47149">
    <property type="entry name" value="F-BOX PROTEIN RMF"/>
    <property type="match status" value="1"/>
</dbReference>
<dbReference type="EMBL" id="PKPP01000779">
    <property type="protein sequence ID" value="PWA88783.1"/>
    <property type="molecule type" value="Genomic_DNA"/>
</dbReference>
<evidence type="ECO:0000313" key="2">
    <source>
        <dbReference type="EMBL" id="PWA88783.1"/>
    </source>
</evidence>
<dbReference type="InterPro" id="IPR036047">
    <property type="entry name" value="F-box-like_dom_sf"/>
</dbReference>
<protein>
    <submittedName>
        <fullName evidence="2">F-box protein</fullName>
    </submittedName>
</protein>
<proteinExistence type="predicted"/>
<feature type="compositionally biased region" description="Low complexity" evidence="1">
    <location>
        <begin position="10"/>
        <end position="24"/>
    </location>
</feature>
<accession>A0A2U1PSS6</accession>
<dbReference type="GO" id="GO:0005634">
    <property type="term" value="C:nucleus"/>
    <property type="evidence" value="ECO:0007669"/>
    <property type="project" value="TreeGrafter"/>
</dbReference>